<feature type="domain" description="Glucose-methanol-choline oxidoreductase C-terminal" evidence="6">
    <location>
        <begin position="406"/>
        <end position="512"/>
    </location>
</feature>
<dbReference type="PANTHER" id="PTHR11552">
    <property type="entry name" value="GLUCOSE-METHANOL-CHOLINE GMC OXIDOREDUCTASE"/>
    <property type="match status" value="1"/>
</dbReference>
<evidence type="ECO:0000256" key="4">
    <source>
        <dbReference type="ARBA" id="ARBA00022827"/>
    </source>
</evidence>
<dbReference type="SUPFAM" id="SSF54373">
    <property type="entry name" value="FAD-linked reductases, C-terminal domain"/>
    <property type="match status" value="1"/>
</dbReference>
<reference evidence="7 8" key="1">
    <citation type="journal article" date="2021" name="MBio">
        <title>A New Model Trypanosomatid, Novymonas esmeraldas: Genomic Perception of Its 'Candidatus Pandoraea novymonadis' Endosymbiont.</title>
        <authorList>
            <person name="Zakharova A."/>
            <person name="Saura A."/>
            <person name="Butenko A."/>
            <person name="Podesvova L."/>
            <person name="Warmusova S."/>
            <person name="Kostygov A.Y."/>
            <person name="Nenarokova A."/>
            <person name="Lukes J."/>
            <person name="Opperdoes F.R."/>
            <person name="Yurchenko V."/>
        </authorList>
    </citation>
    <scope>NUCLEOTIDE SEQUENCE [LARGE SCALE GENOMIC DNA]</scope>
    <source>
        <strain evidence="7 8">E262AT.01</strain>
    </source>
</reference>
<evidence type="ECO:0000256" key="1">
    <source>
        <dbReference type="ARBA" id="ARBA00001974"/>
    </source>
</evidence>
<evidence type="ECO:0000259" key="6">
    <source>
        <dbReference type="Pfam" id="PF05199"/>
    </source>
</evidence>
<dbReference type="Pfam" id="PF00732">
    <property type="entry name" value="GMC_oxred_N"/>
    <property type="match status" value="1"/>
</dbReference>
<dbReference type="InterPro" id="IPR036188">
    <property type="entry name" value="FAD/NAD-bd_sf"/>
</dbReference>
<dbReference type="EMBL" id="JAECZO010000084">
    <property type="protein sequence ID" value="KAK7196732.1"/>
    <property type="molecule type" value="Genomic_DNA"/>
</dbReference>
<dbReference type="PANTHER" id="PTHR11552:SF147">
    <property type="entry name" value="CHOLINE DEHYDROGENASE, MITOCHONDRIAL"/>
    <property type="match status" value="1"/>
</dbReference>
<dbReference type="GO" id="GO:0050660">
    <property type="term" value="F:flavin adenine dinucleotide binding"/>
    <property type="evidence" value="ECO:0007669"/>
    <property type="project" value="InterPro"/>
</dbReference>
<gene>
    <name evidence="7" type="ORF">NESM_000613000</name>
</gene>
<dbReference type="Gene3D" id="3.50.50.60">
    <property type="entry name" value="FAD/NAD(P)-binding domain"/>
    <property type="match status" value="2"/>
</dbReference>
<dbReference type="InterPro" id="IPR007867">
    <property type="entry name" value="GMC_OxRtase_C"/>
</dbReference>
<evidence type="ECO:0000259" key="5">
    <source>
        <dbReference type="Pfam" id="PF00732"/>
    </source>
</evidence>
<protein>
    <submittedName>
        <fullName evidence="7">Choline dehydrogenase, like protein</fullName>
    </submittedName>
</protein>
<accession>A0AAW0ET87</accession>
<proteinExistence type="inferred from homology"/>
<evidence type="ECO:0000256" key="2">
    <source>
        <dbReference type="ARBA" id="ARBA00010790"/>
    </source>
</evidence>
<feature type="domain" description="Glucose-methanol-choline oxidoreductase N-terminal" evidence="5">
    <location>
        <begin position="21"/>
        <end position="312"/>
    </location>
</feature>
<comment type="caution">
    <text evidence="7">The sequence shown here is derived from an EMBL/GenBank/DDBJ whole genome shotgun (WGS) entry which is preliminary data.</text>
</comment>
<dbReference type="InterPro" id="IPR000172">
    <property type="entry name" value="GMC_OxRdtase_N"/>
</dbReference>
<dbReference type="SUPFAM" id="SSF51905">
    <property type="entry name" value="FAD/NAD(P)-binding domain"/>
    <property type="match status" value="1"/>
</dbReference>
<keyword evidence="8" id="KW-1185">Reference proteome</keyword>
<evidence type="ECO:0000313" key="8">
    <source>
        <dbReference type="Proteomes" id="UP001430356"/>
    </source>
</evidence>
<keyword evidence="4" id="KW-0274">FAD</keyword>
<dbReference type="Gene3D" id="3.30.560.10">
    <property type="entry name" value="Glucose Oxidase, domain 3"/>
    <property type="match status" value="1"/>
</dbReference>
<dbReference type="GO" id="GO:0016614">
    <property type="term" value="F:oxidoreductase activity, acting on CH-OH group of donors"/>
    <property type="evidence" value="ECO:0007669"/>
    <property type="project" value="InterPro"/>
</dbReference>
<dbReference type="Pfam" id="PF05199">
    <property type="entry name" value="GMC_oxred_C"/>
    <property type="match status" value="1"/>
</dbReference>
<dbReference type="InterPro" id="IPR012132">
    <property type="entry name" value="GMC_OxRdtase"/>
</dbReference>
<sequence>MRRCVTRLAGAAADVGTLKFDVVVVGGGASGSLVAGRLAMENLKTLVVEAGADVRQCPEWYHTLPASQLAHRVAQRGFEATDTVTTPQRHHDGTTTAPVSIPVPRVLGGHGVMGSRTWSLGDERDWEGSPWSFREELLPRVRSFENMDVFVPHRGKRGKFLICRPQNFSPFFKAFCEAASQDVPLLSEFTKKEFQLGCGCGRPDTFVDQSLGVANSTLQRYLLGAIKLNRPARVECGATVVGIRGSGAGGGGTSNSTSSAAGVTLRRADGQLVDVQSTLVVVCAGTIGSARLLAASRGSIDVDAEVGQNFWDVPQVLVQYRVKNRDSHNCYFDPLVRQLLRLDLRYGRPPLSLRSSWDDLVLYWSSTGATTPDVEIQFQPFTMGSDGVQPIAGEHGCQFTVRPVRPRSRGHVGADGTIDPNYLSHAADLAALQRGVAYVKDCLAKKAPFVPILGPLVQERFESSGVNGGSCAGIVDPQSCRLQGVSNVYVCDHSILPSPLSGSTLPYTLTLADRFVDTLLKRREVRQKVETDGDAGATRIVY</sequence>
<comment type="similarity">
    <text evidence="2">Belongs to the GMC oxidoreductase family.</text>
</comment>
<evidence type="ECO:0000256" key="3">
    <source>
        <dbReference type="ARBA" id="ARBA00022630"/>
    </source>
</evidence>
<comment type="cofactor">
    <cofactor evidence="1">
        <name>FAD</name>
        <dbReference type="ChEBI" id="CHEBI:57692"/>
    </cofactor>
</comment>
<evidence type="ECO:0000313" key="7">
    <source>
        <dbReference type="EMBL" id="KAK7196732.1"/>
    </source>
</evidence>
<dbReference type="Proteomes" id="UP001430356">
    <property type="component" value="Unassembled WGS sequence"/>
</dbReference>
<keyword evidence="3" id="KW-0285">Flavoprotein</keyword>
<name>A0AAW0ET87_9TRYP</name>
<dbReference type="AlphaFoldDB" id="A0AAW0ET87"/>
<organism evidence="7 8">
    <name type="scientific">Novymonas esmeraldas</name>
    <dbReference type="NCBI Taxonomy" id="1808958"/>
    <lineage>
        <taxon>Eukaryota</taxon>
        <taxon>Discoba</taxon>
        <taxon>Euglenozoa</taxon>
        <taxon>Kinetoplastea</taxon>
        <taxon>Metakinetoplastina</taxon>
        <taxon>Trypanosomatida</taxon>
        <taxon>Trypanosomatidae</taxon>
        <taxon>Novymonas</taxon>
    </lineage>
</organism>